<evidence type="ECO:0000313" key="19">
    <source>
        <dbReference type="Proteomes" id="UP000478483"/>
    </source>
</evidence>
<evidence type="ECO:0000313" key="15">
    <source>
        <dbReference type="EMBL" id="RHA67468.1"/>
    </source>
</evidence>
<evidence type="ECO:0000256" key="4">
    <source>
        <dbReference type="ARBA" id="ARBA00020268"/>
    </source>
</evidence>
<keyword evidence="11 13" id="KW-0472">Membrane</keyword>
<evidence type="ECO:0000256" key="9">
    <source>
        <dbReference type="ARBA" id="ARBA00022989"/>
    </source>
</evidence>
<dbReference type="PIRSF" id="PIRSF006603">
    <property type="entry name" value="DinF"/>
    <property type="match status" value="1"/>
</dbReference>
<dbReference type="GO" id="GO:0015297">
    <property type="term" value="F:antiporter activity"/>
    <property type="evidence" value="ECO:0007669"/>
    <property type="project" value="UniProtKB-KW"/>
</dbReference>
<evidence type="ECO:0000256" key="6">
    <source>
        <dbReference type="ARBA" id="ARBA00022449"/>
    </source>
</evidence>
<keyword evidence="5" id="KW-0813">Transport</keyword>
<evidence type="ECO:0000256" key="1">
    <source>
        <dbReference type="ARBA" id="ARBA00003408"/>
    </source>
</evidence>
<dbReference type="PANTHER" id="PTHR43298">
    <property type="entry name" value="MULTIDRUG RESISTANCE PROTEIN NORM-RELATED"/>
    <property type="match status" value="1"/>
</dbReference>
<organism evidence="16 17">
    <name type="scientific">Roseburia intestinalis</name>
    <dbReference type="NCBI Taxonomy" id="166486"/>
    <lineage>
        <taxon>Bacteria</taxon>
        <taxon>Bacillati</taxon>
        <taxon>Bacillota</taxon>
        <taxon>Clostridia</taxon>
        <taxon>Lachnospirales</taxon>
        <taxon>Lachnospiraceae</taxon>
        <taxon>Roseburia</taxon>
    </lineage>
</organism>
<dbReference type="RefSeq" id="WP_015521711.1">
    <property type="nucleotide sequence ID" value="NZ_CP097279.1"/>
</dbReference>
<dbReference type="AlphaFoldDB" id="A0A1Q6SKI3"/>
<dbReference type="Proteomes" id="UP000478483">
    <property type="component" value="Unassembled WGS sequence"/>
</dbReference>
<gene>
    <name evidence="16" type="ORF">DW264_12180</name>
    <name evidence="15" type="ORF">DW927_09110</name>
    <name evidence="14" type="ORF">GMD50_12525</name>
</gene>
<feature type="transmembrane region" description="Helical" evidence="13">
    <location>
        <begin position="352"/>
        <end position="369"/>
    </location>
</feature>
<comment type="similarity">
    <text evidence="3">Belongs to the multi antimicrobial extrusion (MATE) (TC 2.A.66.1) family.</text>
</comment>
<dbReference type="CDD" id="cd13137">
    <property type="entry name" value="MATE_NorM_like"/>
    <property type="match status" value="1"/>
</dbReference>
<dbReference type="GO" id="GO:0005886">
    <property type="term" value="C:plasma membrane"/>
    <property type="evidence" value="ECO:0007669"/>
    <property type="project" value="UniProtKB-SubCell"/>
</dbReference>
<evidence type="ECO:0000256" key="2">
    <source>
        <dbReference type="ARBA" id="ARBA00004651"/>
    </source>
</evidence>
<evidence type="ECO:0000256" key="3">
    <source>
        <dbReference type="ARBA" id="ARBA00010199"/>
    </source>
</evidence>
<reference evidence="14 19" key="2">
    <citation type="journal article" date="2019" name="Nat. Med.">
        <title>A library of human gut bacterial isolates paired with longitudinal multiomics data enables mechanistic microbiome research.</title>
        <authorList>
            <person name="Poyet M."/>
            <person name="Groussin M."/>
            <person name="Gibbons S.M."/>
            <person name="Avila-Pacheco J."/>
            <person name="Jiang X."/>
            <person name="Kearney S.M."/>
            <person name="Perrotta A.R."/>
            <person name="Berdy B."/>
            <person name="Zhao S."/>
            <person name="Lieberman T.D."/>
            <person name="Swanson P.K."/>
            <person name="Smith M."/>
            <person name="Roesemann S."/>
            <person name="Alexander J.E."/>
            <person name="Rich S.A."/>
            <person name="Livny J."/>
            <person name="Vlamakis H."/>
            <person name="Clish C."/>
            <person name="Bullock K."/>
            <person name="Deik A."/>
            <person name="Scott J."/>
            <person name="Pierce K.A."/>
            <person name="Xavier R.J."/>
            <person name="Alm E.J."/>
        </authorList>
    </citation>
    <scope>NUCLEOTIDE SEQUENCE [LARGE SCALE GENOMIC DNA]</scope>
    <source>
        <strain evidence="14 19">BIOML-A1</strain>
    </source>
</reference>
<dbReference type="InterPro" id="IPR002528">
    <property type="entry name" value="MATE_fam"/>
</dbReference>
<dbReference type="PANTHER" id="PTHR43298:SF2">
    <property type="entry name" value="FMN_FAD EXPORTER YEEO-RELATED"/>
    <property type="match status" value="1"/>
</dbReference>
<feature type="transmembrane region" description="Helical" evidence="13">
    <location>
        <begin position="389"/>
        <end position="410"/>
    </location>
</feature>
<feature type="transmembrane region" description="Helical" evidence="13">
    <location>
        <begin position="166"/>
        <end position="187"/>
    </location>
</feature>
<dbReference type="NCBIfam" id="TIGR00797">
    <property type="entry name" value="matE"/>
    <property type="match status" value="1"/>
</dbReference>
<evidence type="ECO:0000256" key="12">
    <source>
        <dbReference type="ARBA" id="ARBA00031636"/>
    </source>
</evidence>
<evidence type="ECO:0000313" key="17">
    <source>
        <dbReference type="Proteomes" id="UP000284051"/>
    </source>
</evidence>
<dbReference type="EMBL" id="QRID01000012">
    <property type="protein sequence ID" value="RHG27192.1"/>
    <property type="molecule type" value="Genomic_DNA"/>
</dbReference>
<dbReference type="Proteomes" id="UP000284465">
    <property type="component" value="Unassembled WGS sequence"/>
</dbReference>
<feature type="transmembrane region" description="Helical" evidence="13">
    <location>
        <begin position="87"/>
        <end position="105"/>
    </location>
</feature>
<feature type="transmembrane region" description="Helical" evidence="13">
    <location>
        <begin position="224"/>
        <end position="245"/>
    </location>
</feature>
<evidence type="ECO:0000256" key="10">
    <source>
        <dbReference type="ARBA" id="ARBA00023065"/>
    </source>
</evidence>
<dbReference type="InterPro" id="IPR048279">
    <property type="entry name" value="MdtK-like"/>
</dbReference>
<protein>
    <recommendedName>
        <fullName evidence="4">Probable multidrug resistance protein NorM</fullName>
    </recommendedName>
    <alternativeName>
        <fullName evidence="12">Multidrug-efflux transporter</fullName>
    </alternativeName>
</protein>
<keyword evidence="7" id="KW-1003">Cell membrane</keyword>
<evidence type="ECO:0000313" key="18">
    <source>
        <dbReference type="Proteomes" id="UP000284465"/>
    </source>
</evidence>
<feature type="transmembrane region" description="Helical" evidence="13">
    <location>
        <begin position="194"/>
        <end position="212"/>
    </location>
</feature>
<dbReference type="Proteomes" id="UP000284051">
    <property type="component" value="Unassembled WGS sequence"/>
</dbReference>
<accession>A0A1Q6SKI3</accession>
<comment type="function">
    <text evidence="1">Multidrug efflux pump.</text>
</comment>
<reference evidence="17 18" key="1">
    <citation type="submission" date="2018-08" db="EMBL/GenBank/DDBJ databases">
        <title>A genome reference for cultivated species of the human gut microbiota.</title>
        <authorList>
            <person name="Zou Y."/>
            <person name="Xue W."/>
            <person name="Luo G."/>
        </authorList>
    </citation>
    <scope>NUCLEOTIDE SEQUENCE [LARGE SCALE GENOMIC DNA]</scope>
    <source>
        <strain evidence="16 17">AM22-21LB</strain>
        <strain evidence="15 18">AM43-11</strain>
    </source>
</reference>
<dbReference type="GeneID" id="61435321"/>
<evidence type="ECO:0000256" key="5">
    <source>
        <dbReference type="ARBA" id="ARBA00022448"/>
    </source>
</evidence>
<evidence type="ECO:0000256" key="8">
    <source>
        <dbReference type="ARBA" id="ARBA00022692"/>
    </source>
</evidence>
<dbReference type="GO" id="GO:0006811">
    <property type="term" value="P:monoatomic ion transport"/>
    <property type="evidence" value="ECO:0007669"/>
    <property type="project" value="UniProtKB-KW"/>
</dbReference>
<proteinExistence type="inferred from homology"/>
<keyword evidence="8 13" id="KW-0812">Transmembrane</keyword>
<keyword evidence="9 13" id="KW-1133">Transmembrane helix</keyword>
<name>A0A1Q6SKI3_9FIRM</name>
<dbReference type="InterPro" id="IPR050222">
    <property type="entry name" value="MATE_MdtK"/>
</dbReference>
<keyword evidence="10" id="KW-0406">Ion transport</keyword>
<keyword evidence="6" id="KW-0050">Antiport</keyword>
<dbReference type="EMBL" id="WNAJ01000015">
    <property type="protein sequence ID" value="MTR85863.1"/>
    <property type="molecule type" value="Genomic_DNA"/>
</dbReference>
<feature type="transmembrane region" description="Helical" evidence="13">
    <location>
        <begin position="125"/>
        <end position="146"/>
    </location>
</feature>
<evidence type="ECO:0000256" key="11">
    <source>
        <dbReference type="ARBA" id="ARBA00023136"/>
    </source>
</evidence>
<sequence>MAQGMKNTVLDHLPAGTDADLAKGKIPHTLPDGVTNRAVYQDILQIALPASVELILSSFTSMADLIMVGNLGTWAITAVGLTTQPKFILMTMVMAMNVGSTALVAQSRGSGNREAAQKYARQAMLLNLTLSILLSVVGFVTARPLVLFMGAKDGHILSAGTAYLQIQMAGFVFFSLTSTITALLRGIGDSKTAMYYNTVANLVNLILNYLLINGHLGFPRLEVAGASLATTISQIVSCILAVIAISKKSCYIHMNLHDDFRPSRKELAEIAAIGLPAALEQFMMRIGSMIFSKAVASLGTVEFAAHQVCMNIQSLTMMNGQVFSISSTSLTGQSLGKKRPDMAQAYTTRCKRCGMAIAITLGILFVIFGRPLSGLYTNDATCITLCIQILWIVAFIQPFQSSQFIVAGALRGAGDTKFVAKLTFFTVMLLRPGLALLAINVFSLGLPGAWFAILTDQIIRSALIAWRYQSGRWKESVLRTKAAA</sequence>
<evidence type="ECO:0000256" key="13">
    <source>
        <dbReference type="SAM" id="Phobius"/>
    </source>
</evidence>
<evidence type="ECO:0000313" key="16">
    <source>
        <dbReference type="EMBL" id="RHG27192.1"/>
    </source>
</evidence>
<dbReference type="Pfam" id="PF01554">
    <property type="entry name" value="MatE"/>
    <property type="match status" value="2"/>
</dbReference>
<dbReference type="GO" id="GO:0042910">
    <property type="term" value="F:xenobiotic transmembrane transporter activity"/>
    <property type="evidence" value="ECO:0007669"/>
    <property type="project" value="InterPro"/>
</dbReference>
<comment type="caution">
    <text evidence="16">The sequence shown here is derived from an EMBL/GenBank/DDBJ whole genome shotgun (WGS) entry which is preliminary data.</text>
</comment>
<evidence type="ECO:0000256" key="7">
    <source>
        <dbReference type="ARBA" id="ARBA00022475"/>
    </source>
</evidence>
<feature type="transmembrane region" description="Helical" evidence="13">
    <location>
        <begin position="62"/>
        <end position="81"/>
    </location>
</feature>
<comment type="subcellular location">
    <subcellularLocation>
        <location evidence="2">Cell membrane</location>
        <topology evidence="2">Multi-pass membrane protein</topology>
    </subcellularLocation>
</comment>
<dbReference type="EMBL" id="QSFP01000008">
    <property type="protein sequence ID" value="RHA67468.1"/>
    <property type="molecule type" value="Genomic_DNA"/>
</dbReference>
<evidence type="ECO:0000313" key="14">
    <source>
        <dbReference type="EMBL" id="MTR85863.1"/>
    </source>
</evidence>